<dbReference type="InterPro" id="IPR053034">
    <property type="entry name" value="Glucuronokinase-like"/>
</dbReference>
<evidence type="ECO:0000313" key="7">
    <source>
        <dbReference type="Proteomes" id="UP000198510"/>
    </source>
</evidence>
<dbReference type="SUPFAM" id="SSF55060">
    <property type="entry name" value="GHMP Kinase, C-terminal domain"/>
    <property type="match status" value="1"/>
</dbReference>
<dbReference type="PRINTS" id="PR00959">
    <property type="entry name" value="MEVGALKINASE"/>
</dbReference>
<keyword evidence="2 6" id="KW-0808">Transferase</keyword>
<dbReference type="OrthoDB" id="929609at2"/>
<dbReference type="STRING" id="1075417.SAMN05421823_110238"/>
<dbReference type="Pfam" id="PF08544">
    <property type="entry name" value="GHMP_kinases_C"/>
    <property type="match status" value="1"/>
</dbReference>
<dbReference type="InterPro" id="IPR006204">
    <property type="entry name" value="GHMP_kinase_N_dom"/>
</dbReference>
<dbReference type="Gene3D" id="3.30.230.120">
    <property type="match status" value="1"/>
</dbReference>
<evidence type="ECO:0000259" key="5">
    <source>
        <dbReference type="Pfam" id="PF08544"/>
    </source>
</evidence>
<sequence length="331" mass="37438">MIIESRAYARAGLLGNPSDGYFGKTISIIVRNFGAHVSLYQTPELHIEPQEQDRNLYRNVYHLVESVSLTGYYGGSRLIKAAIRKFVEYCEQNHLRLSNRNFTIRYGSSIPRQIGLAGSSAIVTATMRALMQFYEVEIPLEVVPSLVLAAEKDELGINAGLQDRVIQAYEGCVYMDFDKELIERTGRGRYERLDPRLLPPLYIAYKTDLGKESGKVLNDVRQRYEKGDPQTLEALGQLAEGTERGRNAILERDYDTLHELIDRNFDLRCKIMNISDSNMELVETARRCGASAKFTGSGGSIIGMYHNDEVLNKLVVALKRINARVIKPYVF</sequence>
<dbReference type="GO" id="GO:0005524">
    <property type="term" value="F:ATP binding"/>
    <property type="evidence" value="ECO:0007669"/>
    <property type="project" value="UniProtKB-KW"/>
</dbReference>
<evidence type="ECO:0000259" key="4">
    <source>
        <dbReference type="Pfam" id="PF00288"/>
    </source>
</evidence>
<keyword evidence="3" id="KW-0067">ATP-binding</keyword>
<evidence type="ECO:0000256" key="2">
    <source>
        <dbReference type="ARBA" id="ARBA00022777"/>
    </source>
</evidence>
<evidence type="ECO:0000313" key="6">
    <source>
        <dbReference type="EMBL" id="SDM12491.1"/>
    </source>
</evidence>
<dbReference type="RefSeq" id="WP_089686358.1">
    <property type="nucleotide sequence ID" value="NZ_FNFO01000010.1"/>
</dbReference>
<evidence type="ECO:0000256" key="1">
    <source>
        <dbReference type="ARBA" id="ARBA00022741"/>
    </source>
</evidence>
<proteinExistence type="predicted"/>
<keyword evidence="7" id="KW-1185">Reference proteome</keyword>
<organism evidence="6 7">
    <name type="scientific">Catalinimonas alkaloidigena</name>
    <dbReference type="NCBI Taxonomy" id="1075417"/>
    <lineage>
        <taxon>Bacteria</taxon>
        <taxon>Pseudomonadati</taxon>
        <taxon>Bacteroidota</taxon>
        <taxon>Cytophagia</taxon>
        <taxon>Cytophagales</taxon>
        <taxon>Catalimonadaceae</taxon>
        <taxon>Catalinimonas</taxon>
    </lineage>
</organism>
<reference evidence="6 7" key="1">
    <citation type="submission" date="2016-10" db="EMBL/GenBank/DDBJ databases">
        <authorList>
            <person name="de Groot N.N."/>
        </authorList>
    </citation>
    <scope>NUCLEOTIDE SEQUENCE [LARGE SCALE GENOMIC DNA]</scope>
    <source>
        <strain evidence="6 7">DSM 25186</strain>
    </source>
</reference>
<dbReference type="GO" id="GO:0016301">
    <property type="term" value="F:kinase activity"/>
    <property type="evidence" value="ECO:0007669"/>
    <property type="project" value="UniProtKB-KW"/>
</dbReference>
<dbReference type="PANTHER" id="PTHR38710">
    <property type="entry name" value="WITH PUTATIVE URIDYL PYROPHOSPHORYLASE-RELATED"/>
    <property type="match status" value="1"/>
</dbReference>
<feature type="domain" description="GHMP kinase N-terminal" evidence="4">
    <location>
        <begin position="78"/>
        <end position="171"/>
    </location>
</feature>
<evidence type="ECO:0000256" key="3">
    <source>
        <dbReference type="ARBA" id="ARBA00022840"/>
    </source>
</evidence>
<feature type="domain" description="GHMP kinase C-terminal" evidence="5">
    <location>
        <begin position="248"/>
        <end position="318"/>
    </location>
</feature>
<dbReference type="InterPro" id="IPR013750">
    <property type="entry name" value="GHMP_kinase_C_dom"/>
</dbReference>
<dbReference type="InterPro" id="IPR020568">
    <property type="entry name" value="Ribosomal_Su5_D2-typ_SF"/>
</dbReference>
<name>A0A1G9QNS8_9BACT</name>
<dbReference type="SUPFAM" id="SSF54211">
    <property type="entry name" value="Ribosomal protein S5 domain 2-like"/>
    <property type="match status" value="1"/>
</dbReference>
<dbReference type="AlphaFoldDB" id="A0A1G9QNS8"/>
<keyword evidence="1" id="KW-0547">Nucleotide-binding</keyword>
<protein>
    <submittedName>
        <fullName evidence="6">Glucuronokinase</fullName>
    </submittedName>
</protein>
<keyword evidence="2 6" id="KW-0418">Kinase</keyword>
<accession>A0A1G9QNS8</accession>
<dbReference type="InterPro" id="IPR036554">
    <property type="entry name" value="GHMP_kinase_C_sf"/>
</dbReference>
<dbReference type="EMBL" id="FNFO01000010">
    <property type="protein sequence ID" value="SDM12491.1"/>
    <property type="molecule type" value="Genomic_DNA"/>
</dbReference>
<dbReference type="Proteomes" id="UP000198510">
    <property type="component" value="Unassembled WGS sequence"/>
</dbReference>
<dbReference type="Pfam" id="PF00288">
    <property type="entry name" value="GHMP_kinases_N"/>
    <property type="match status" value="1"/>
</dbReference>
<dbReference type="PANTHER" id="PTHR38710:SF1">
    <property type="entry name" value="WITH PUTATIVE URIDYL PYROPHOSPHORYLASE-RELATED"/>
    <property type="match status" value="1"/>
</dbReference>
<gene>
    <name evidence="6" type="ORF">SAMN05421823_110238</name>
</gene>